<organism evidence="1 2">
    <name type="scientific">Bacteroides thetaiotaomicron</name>
    <dbReference type="NCBI Taxonomy" id="818"/>
    <lineage>
        <taxon>Bacteria</taxon>
        <taxon>Pseudomonadati</taxon>
        <taxon>Bacteroidota</taxon>
        <taxon>Bacteroidia</taxon>
        <taxon>Bacteroidales</taxon>
        <taxon>Bacteroidaceae</taxon>
        <taxon>Bacteroides</taxon>
    </lineage>
</organism>
<protein>
    <submittedName>
        <fullName evidence="1">Uncharacterized protein</fullName>
    </submittedName>
</protein>
<evidence type="ECO:0000313" key="1">
    <source>
        <dbReference type="EMBL" id="RHD89792.1"/>
    </source>
</evidence>
<name>A0A414HRA8_BACT4</name>
<reference evidence="1 2" key="1">
    <citation type="submission" date="2018-08" db="EMBL/GenBank/DDBJ databases">
        <title>A genome reference for cultivated species of the human gut microbiota.</title>
        <authorList>
            <person name="Zou Y."/>
            <person name="Xue W."/>
            <person name="Luo G."/>
        </authorList>
    </citation>
    <scope>NUCLEOTIDE SEQUENCE [LARGE SCALE GENOMIC DNA]</scope>
    <source>
        <strain evidence="1 2">AM30-26</strain>
    </source>
</reference>
<gene>
    <name evidence="1" type="ORF">DW780_06940</name>
</gene>
<comment type="caution">
    <text evidence="1">The sequence shown here is derived from an EMBL/GenBank/DDBJ whole genome shotgun (WGS) entry which is preliminary data.</text>
</comment>
<evidence type="ECO:0000313" key="2">
    <source>
        <dbReference type="Proteomes" id="UP000284785"/>
    </source>
</evidence>
<dbReference type="EMBL" id="QSJP01000004">
    <property type="protein sequence ID" value="RHD89792.1"/>
    <property type="molecule type" value="Genomic_DNA"/>
</dbReference>
<sequence length="88" mass="10372">MSNDLGIYFVFVLSFQRVLEWRKKKDSHSSSAVIVFCMSLKQKNQTVRFYWDKILTGGNEDGLFKSRVSWEDEKSPIHFFVHQALILL</sequence>
<dbReference type="AlphaFoldDB" id="A0A414HRA8"/>
<accession>A0A414HRA8</accession>
<dbReference type="Proteomes" id="UP000284785">
    <property type="component" value="Unassembled WGS sequence"/>
</dbReference>
<proteinExistence type="predicted"/>